<dbReference type="InterPro" id="IPR052176">
    <property type="entry name" value="Glycosyl_Hydrlase_43_Enz"/>
</dbReference>
<accession>A0A5C6DMP1</accession>
<dbReference type="CDD" id="cd08991">
    <property type="entry name" value="GH43_HoAraf43-like"/>
    <property type="match status" value="1"/>
</dbReference>
<dbReference type="EC" id="3.2.1.55" evidence="10"/>
<dbReference type="SUPFAM" id="SSF75005">
    <property type="entry name" value="Arabinanase/levansucrase/invertase"/>
    <property type="match status" value="1"/>
</dbReference>
<sequence length="340" mass="38279" precursor="true">MKKNIAVTLLGLFIVAGTAHAQISYVNPVGNTPIHMGDPFAFWHDGKYYLIGTTAPGEGFHCYESKDLMHWRLKGWALRKTEDCWATDAFWAPEVKFYRGKFYMTYSGRVRDSNPGKLLMGLAVSDKPEGPYRDLHAPWFDPGYSTIDGHIFVDTDETPWLFFSRNGSKDGYSFGLNYGVQLAKDLSKPAGEPVKLIEASQPWERVKWKENRCNEGAFVLKRNGKYYMTYSANHTGYDHYGVGYATADHPLGPWIKAPENPILSSNKQRGVSSPGHSCLVRSPDAKEMFMVYHSHADPNVPKPSMDRVVNIDRVEFTTDGKMRVIGPTRSPQRMPSGAAR</sequence>
<keyword evidence="9" id="KW-0732">Signal</keyword>
<protein>
    <submittedName>
        <fullName evidence="10">Extracellular exo-alpha-(1-&gt;5)-L-arabinofuranosidase</fullName>
        <ecNumber evidence="10">3.2.1.55</ecNumber>
    </submittedName>
</protein>
<dbReference type="PANTHER" id="PTHR43772:SF2">
    <property type="entry name" value="PUTATIVE (AFU_ORTHOLOGUE AFUA_2G04480)-RELATED"/>
    <property type="match status" value="1"/>
</dbReference>
<reference evidence="10 11" key="1">
    <citation type="submission" date="2019-02" db="EMBL/GenBank/DDBJ databases">
        <title>Deep-cultivation of Planctomycetes and their phenomic and genomic characterization uncovers novel biology.</title>
        <authorList>
            <person name="Wiegand S."/>
            <person name="Jogler M."/>
            <person name="Boedeker C."/>
            <person name="Pinto D."/>
            <person name="Vollmers J."/>
            <person name="Rivas-Marin E."/>
            <person name="Kohn T."/>
            <person name="Peeters S.H."/>
            <person name="Heuer A."/>
            <person name="Rast P."/>
            <person name="Oberbeckmann S."/>
            <person name="Bunk B."/>
            <person name="Jeske O."/>
            <person name="Meyerdierks A."/>
            <person name="Storesund J.E."/>
            <person name="Kallscheuer N."/>
            <person name="Luecker S."/>
            <person name="Lage O.M."/>
            <person name="Pohl T."/>
            <person name="Merkel B.J."/>
            <person name="Hornburger P."/>
            <person name="Mueller R.-W."/>
            <person name="Bruemmer F."/>
            <person name="Labrenz M."/>
            <person name="Spormann A.M."/>
            <person name="Op Den Camp H."/>
            <person name="Overmann J."/>
            <person name="Amann R."/>
            <person name="Jetten M.S.M."/>
            <person name="Mascher T."/>
            <person name="Medema M.H."/>
            <person name="Devos D.P."/>
            <person name="Kaster A.-K."/>
            <person name="Ovreas L."/>
            <person name="Rohde M."/>
            <person name="Galperin M.Y."/>
            <person name="Jogler C."/>
        </authorList>
    </citation>
    <scope>NUCLEOTIDE SEQUENCE [LARGE SCALE GENOMIC DNA]</scope>
    <source>
        <strain evidence="10 11">Poly41</strain>
    </source>
</reference>
<dbReference type="RefSeq" id="WP_197231392.1">
    <property type="nucleotide sequence ID" value="NZ_SJPV01000005.1"/>
</dbReference>
<gene>
    <name evidence="10" type="ORF">Poly41_35560</name>
</gene>
<comment type="similarity">
    <text evidence="1 8">Belongs to the glycosyl hydrolase 43 family.</text>
</comment>
<feature type="active site" description="Proton donor" evidence="6">
    <location>
        <position position="215"/>
    </location>
</feature>
<dbReference type="Gene3D" id="2.115.10.20">
    <property type="entry name" value="Glycosyl hydrolase domain, family 43"/>
    <property type="match status" value="1"/>
</dbReference>
<evidence type="ECO:0000313" key="10">
    <source>
        <dbReference type="EMBL" id="TWU37425.1"/>
    </source>
</evidence>
<evidence type="ECO:0000256" key="8">
    <source>
        <dbReference type="RuleBase" id="RU361187"/>
    </source>
</evidence>
<keyword evidence="3 8" id="KW-0378">Hydrolase</keyword>
<feature type="chain" id="PRO_5022827258" evidence="9">
    <location>
        <begin position="22"/>
        <end position="340"/>
    </location>
</feature>
<dbReference type="AlphaFoldDB" id="A0A5C6DMP1"/>
<dbReference type="Proteomes" id="UP000319143">
    <property type="component" value="Unassembled WGS sequence"/>
</dbReference>
<keyword evidence="5 8" id="KW-0326">Glycosidase</keyword>
<evidence type="ECO:0000256" key="2">
    <source>
        <dbReference type="ARBA" id="ARBA00022651"/>
    </source>
</evidence>
<evidence type="ECO:0000256" key="3">
    <source>
        <dbReference type="ARBA" id="ARBA00022801"/>
    </source>
</evidence>
<dbReference type="GO" id="GO:0046556">
    <property type="term" value="F:alpha-L-arabinofuranosidase activity"/>
    <property type="evidence" value="ECO:0007669"/>
    <property type="project" value="UniProtKB-EC"/>
</dbReference>
<dbReference type="InterPro" id="IPR006710">
    <property type="entry name" value="Glyco_hydro_43"/>
</dbReference>
<dbReference type="PANTHER" id="PTHR43772">
    <property type="entry name" value="ENDO-1,4-BETA-XYLANASE"/>
    <property type="match status" value="1"/>
</dbReference>
<dbReference type="EMBL" id="SJPV01000005">
    <property type="protein sequence ID" value="TWU37425.1"/>
    <property type="molecule type" value="Genomic_DNA"/>
</dbReference>
<dbReference type="GO" id="GO:0045493">
    <property type="term" value="P:xylan catabolic process"/>
    <property type="evidence" value="ECO:0007669"/>
    <property type="project" value="UniProtKB-KW"/>
</dbReference>
<proteinExistence type="inferred from homology"/>
<evidence type="ECO:0000256" key="5">
    <source>
        <dbReference type="ARBA" id="ARBA00023295"/>
    </source>
</evidence>
<feature type="signal peptide" evidence="9">
    <location>
        <begin position="1"/>
        <end position="21"/>
    </location>
</feature>
<evidence type="ECO:0000256" key="6">
    <source>
        <dbReference type="PIRSR" id="PIRSR606710-1"/>
    </source>
</evidence>
<dbReference type="Pfam" id="PF04616">
    <property type="entry name" value="Glyco_hydro_43"/>
    <property type="match status" value="1"/>
</dbReference>
<evidence type="ECO:0000313" key="11">
    <source>
        <dbReference type="Proteomes" id="UP000319143"/>
    </source>
</evidence>
<organism evidence="10 11">
    <name type="scientific">Novipirellula artificiosorum</name>
    <dbReference type="NCBI Taxonomy" id="2528016"/>
    <lineage>
        <taxon>Bacteria</taxon>
        <taxon>Pseudomonadati</taxon>
        <taxon>Planctomycetota</taxon>
        <taxon>Planctomycetia</taxon>
        <taxon>Pirellulales</taxon>
        <taxon>Pirellulaceae</taxon>
        <taxon>Novipirellula</taxon>
    </lineage>
</organism>
<feature type="site" description="Important for catalytic activity, responsible for pKa modulation of the active site Glu and correct orientation of both the proton donor and substrate" evidence="7">
    <location>
        <position position="148"/>
    </location>
</feature>
<keyword evidence="4" id="KW-0119">Carbohydrate metabolism</keyword>
<keyword evidence="11" id="KW-1185">Reference proteome</keyword>
<evidence type="ECO:0000256" key="1">
    <source>
        <dbReference type="ARBA" id="ARBA00009865"/>
    </source>
</evidence>
<evidence type="ECO:0000256" key="9">
    <source>
        <dbReference type="SAM" id="SignalP"/>
    </source>
</evidence>
<comment type="caution">
    <text evidence="10">The sequence shown here is derived from an EMBL/GenBank/DDBJ whole genome shotgun (WGS) entry which is preliminary data.</text>
</comment>
<dbReference type="InterPro" id="IPR023296">
    <property type="entry name" value="Glyco_hydro_beta-prop_sf"/>
</dbReference>
<name>A0A5C6DMP1_9BACT</name>
<evidence type="ECO:0000256" key="7">
    <source>
        <dbReference type="PIRSR" id="PIRSR606710-2"/>
    </source>
</evidence>
<keyword evidence="2" id="KW-0624">Polysaccharide degradation</keyword>
<keyword evidence="2" id="KW-0858">Xylan degradation</keyword>
<evidence type="ECO:0000256" key="4">
    <source>
        <dbReference type="ARBA" id="ARBA00023277"/>
    </source>
</evidence>
<feature type="active site" description="Proton acceptor" evidence="6">
    <location>
        <position position="38"/>
    </location>
</feature>